<name>A0ABW8QDC4_9FLAO</name>
<comment type="caution">
    <text evidence="2">The sequence shown here is derived from an EMBL/GenBank/DDBJ whole genome shotgun (WGS) entry which is preliminary data.</text>
</comment>
<accession>A0ABW8QDC4</accession>
<dbReference type="Proteomes" id="UP001622370">
    <property type="component" value="Unassembled WGS sequence"/>
</dbReference>
<keyword evidence="1" id="KW-1133">Transmembrane helix</keyword>
<evidence type="ECO:0000256" key="1">
    <source>
        <dbReference type="SAM" id="Phobius"/>
    </source>
</evidence>
<protein>
    <recommendedName>
        <fullName evidence="4">ABC transporter permease</fullName>
    </recommendedName>
</protein>
<dbReference type="EMBL" id="JBJGWJ010000006">
    <property type="protein sequence ID" value="MFK8293924.1"/>
    <property type="molecule type" value="Genomic_DNA"/>
</dbReference>
<dbReference type="RefSeq" id="WP_039965819.1">
    <property type="nucleotide sequence ID" value="NZ_JBJGWE010000006.1"/>
</dbReference>
<evidence type="ECO:0008006" key="4">
    <source>
        <dbReference type="Google" id="ProtNLM"/>
    </source>
</evidence>
<sequence length="69" mass="8100">MFLLSLQKENRAKIWFTLFPKKDRFVGYALSVFYVIIVFVSKELVFLSLRSNTYDAQQDIKQRFSTVGG</sequence>
<keyword evidence="1" id="KW-0472">Membrane</keyword>
<feature type="transmembrane region" description="Helical" evidence="1">
    <location>
        <begin position="25"/>
        <end position="45"/>
    </location>
</feature>
<evidence type="ECO:0000313" key="2">
    <source>
        <dbReference type="EMBL" id="MFK8293924.1"/>
    </source>
</evidence>
<gene>
    <name evidence="2" type="ORF">ACI76L_09030</name>
</gene>
<reference evidence="2 3" key="1">
    <citation type="journal article" date="2016" name="Sci. Rep.">
        <title>Whole genome sequencing identifies a novel species of the genus Capnocytophaga isolated from dog and cat bite wounds in humans.</title>
        <authorList>
            <person name="Zangenah S."/>
            <person name="Abbasi N."/>
            <person name="Andersson A.F."/>
            <person name="Bergman P."/>
        </authorList>
    </citation>
    <scope>NUCLEOTIDE SEQUENCE [LARGE SCALE GENOMIC DNA]</scope>
    <source>
        <strain evidence="2 3">W5</strain>
    </source>
</reference>
<organism evidence="2 3">
    <name type="scientific">Capnocytophaga stomatis</name>
    <dbReference type="NCBI Taxonomy" id="1848904"/>
    <lineage>
        <taxon>Bacteria</taxon>
        <taxon>Pseudomonadati</taxon>
        <taxon>Bacteroidota</taxon>
        <taxon>Flavobacteriia</taxon>
        <taxon>Flavobacteriales</taxon>
        <taxon>Flavobacteriaceae</taxon>
        <taxon>Capnocytophaga</taxon>
    </lineage>
</organism>
<keyword evidence="1" id="KW-0812">Transmembrane</keyword>
<evidence type="ECO:0000313" key="3">
    <source>
        <dbReference type="Proteomes" id="UP001622370"/>
    </source>
</evidence>
<proteinExistence type="predicted"/>
<keyword evidence="3" id="KW-1185">Reference proteome</keyword>